<dbReference type="AlphaFoldDB" id="A0A0D0FJR7"/>
<name>A0A0D0FJR7_9BACI</name>
<gene>
    <name evidence="1" type="ORF">B4167_2299</name>
</gene>
<organism evidence="1 2">
    <name type="scientific">Caldibacillus thermoamylovorans</name>
    <dbReference type="NCBI Taxonomy" id="35841"/>
    <lineage>
        <taxon>Bacteria</taxon>
        <taxon>Bacillati</taxon>
        <taxon>Bacillota</taxon>
        <taxon>Bacilli</taxon>
        <taxon>Bacillales</taxon>
        <taxon>Bacillaceae</taxon>
        <taxon>Caldibacillus</taxon>
    </lineage>
</organism>
<comment type="caution">
    <text evidence="1">The sequence shown here is derived from an EMBL/GenBank/DDBJ whole genome shotgun (WGS) entry which is preliminary data.</text>
</comment>
<evidence type="ECO:0000313" key="2">
    <source>
        <dbReference type="Proteomes" id="UP000032076"/>
    </source>
</evidence>
<accession>A0A0D0FJR7</accession>
<proteinExistence type="predicted"/>
<dbReference type="Proteomes" id="UP000032076">
    <property type="component" value="Unassembled WGS sequence"/>
</dbReference>
<reference evidence="1 2" key="1">
    <citation type="submission" date="2015-01" db="EMBL/GenBank/DDBJ databases">
        <title>Draft Genome Sequences of Four Bacillus thermoamylovorans Strains, Isolated From Food Products.</title>
        <authorList>
            <person name="Krawcyk A.O."/>
            <person name="Berendsen E.M."/>
            <person name="Eijlander R.T."/>
            <person name="de Jong A."/>
            <person name="Wells-Bennik M."/>
            <person name="Kuipers O.P."/>
        </authorList>
    </citation>
    <scope>NUCLEOTIDE SEQUENCE [LARGE SCALE GENOMIC DNA]</scope>
    <source>
        <strain evidence="1 2">B4167</strain>
    </source>
</reference>
<sequence length="65" mass="7332">MVRVVQGQGDQQILSMPAAKPMTNVTEDMVIPGTVMKCLRGAYSLIGTDIQEWVEMPHYFLDFSR</sequence>
<protein>
    <submittedName>
        <fullName evidence="1">Uncharacterized protein</fullName>
    </submittedName>
</protein>
<evidence type="ECO:0000313" key="1">
    <source>
        <dbReference type="EMBL" id="KIO73253.1"/>
    </source>
</evidence>
<dbReference type="EMBL" id="JXLU01000054">
    <property type="protein sequence ID" value="KIO73253.1"/>
    <property type="molecule type" value="Genomic_DNA"/>
</dbReference>